<dbReference type="GeneID" id="38133425"/>
<gene>
    <name evidence="2" type="ORF">BDQ94DRAFT_137514</name>
</gene>
<evidence type="ECO:0000256" key="1">
    <source>
        <dbReference type="SAM" id="Phobius"/>
    </source>
</evidence>
<dbReference type="EMBL" id="KZ852036">
    <property type="protein sequence ID" value="RDH37112.1"/>
    <property type="molecule type" value="Genomic_DNA"/>
</dbReference>
<keyword evidence="1" id="KW-0812">Transmembrane</keyword>
<proteinExistence type="predicted"/>
<keyword evidence="3" id="KW-1185">Reference proteome</keyword>
<reference evidence="2 3" key="1">
    <citation type="submission" date="2018-07" db="EMBL/GenBank/DDBJ databases">
        <title>The genomes of Aspergillus section Nigri reveals drivers in fungal speciation.</title>
        <authorList>
            <consortium name="DOE Joint Genome Institute"/>
            <person name="Vesth T.C."/>
            <person name="Nybo J."/>
            <person name="Theobald S."/>
            <person name="Brandl J."/>
            <person name="Frisvad J.C."/>
            <person name="Nielsen K.F."/>
            <person name="Lyhne E.K."/>
            <person name="Kogle M.E."/>
            <person name="Kuo A."/>
            <person name="Riley R."/>
            <person name="Clum A."/>
            <person name="Nolan M."/>
            <person name="Lipzen A."/>
            <person name="Salamov A."/>
            <person name="Henrissat B."/>
            <person name="Wiebenga A."/>
            <person name="De vries R.P."/>
            <person name="Grigoriev I.V."/>
            <person name="Mortensen U.H."/>
            <person name="Andersen M.R."/>
            <person name="Baker S.E."/>
        </authorList>
    </citation>
    <scope>NUCLEOTIDE SEQUENCE [LARGE SCALE GENOMIC DNA]</scope>
    <source>
        <strain evidence="2 3">CBS 139.54b</strain>
    </source>
</reference>
<feature type="transmembrane region" description="Helical" evidence="1">
    <location>
        <begin position="41"/>
        <end position="59"/>
    </location>
</feature>
<keyword evidence="1" id="KW-1133">Transmembrane helix</keyword>
<keyword evidence="1" id="KW-0472">Membrane</keyword>
<name>A0A3F3QE39_9EURO</name>
<sequence>MCVCMCGMTPLSWGSFCGGELVQNVVCHFIMEMQARVRDSCFIILLQVLTWYIGVVIDIKN</sequence>
<evidence type="ECO:0000313" key="3">
    <source>
        <dbReference type="Proteomes" id="UP000253729"/>
    </source>
</evidence>
<dbReference type="AlphaFoldDB" id="A0A3F3QE39"/>
<accession>A0A3F3QE39</accession>
<organism evidence="2 3">
    <name type="scientific">Aspergillus welwitschiae</name>
    <dbReference type="NCBI Taxonomy" id="1341132"/>
    <lineage>
        <taxon>Eukaryota</taxon>
        <taxon>Fungi</taxon>
        <taxon>Dikarya</taxon>
        <taxon>Ascomycota</taxon>
        <taxon>Pezizomycotina</taxon>
        <taxon>Eurotiomycetes</taxon>
        <taxon>Eurotiomycetidae</taxon>
        <taxon>Eurotiales</taxon>
        <taxon>Aspergillaceae</taxon>
        <taxon>Aspergillus</taxon>
        <taxon>Aspergillus subgen. Circumdati</taxon>
    </lineage>
</organism>
<protein>
    <submittedName>
        <fullName evidence="2">Uncharacterized protein</fullName>
    </submittedName>
</protein>
<dbReference type="Proteomes" id="UP000253729">
    <property type="component" value="Unassembled WGS sequence"/>
</dbReference>
<evidence type="ECO:0000313" key="2">
    <source>
        <dbReference type="EMBL" id="RDH37112.1"/>
    </source>
</evidence>
<dbReference type="RefSeq" id="XP_026630134.1">
    <property type="nucleotide sequence ID" value="XM_026765069.1"/>
</dbReference>